<reference evidence="1" key="1">
    <citation type="journal article" date="2018" name="Genome Biol.">
        <title>SKESA: strategic k-mer extension for scrupulous assemblies.</title>
        <authorList>
            <person name="Souvorov A."/>
            <person name="Agarwala R."/>
            <person name="Lipman D.J."/>
        </authorList>
    </citation>
    <scope>NUCLEOTIDE SEQUENCE</scope>
    <source>
        <strain evidence="1">BCW_3452</strain>
    </source>
</reference>
<evidence type="ECO:0000313" key="1">
    <source>
        <dbReference type="EMBL" id="HAS8541265.1"/>
    </source>
</evidence>
<organism evidence="1">
    <name type="scientific">Vibrio vulnificus</name>
    <dbReference type="NCBI Taxonomy" id="672"/>
    <lineage>
        <taxon>Bacteria</taxon>
        <taxon>Pseudomonadati</taxon>
        <taxon>Pseudomonadota</taxon>
        <taxon>Gammaproteobacteria</taxon>
        <taxon>Vibrionales</taxon>
        <taxon>Vibrionaceae</taxon>
        <taxon>Vibrio</taxon>
    </lineage>
</organism>
<sequence length="130" mass="14509">MKKVSVSEFAKDHWALLAYVEDLCVNSPKGIGSIDKRRMRCNPNRHPNESAKYQWKDEYGSRIVGGKVVLGHDDWDCLDELEANGFVEIVSMANLTVKMTDRGNDVTAMVRSHKAAGGNYADFSLQSQMG</sequence>
<name>A0A8H9N1U8_VIBVL</name>
<reference evidence="1" key="2">
    <citation type="submission" date="2019-01" db="EMBL/GenBank/DDBJ databases">
        <authorList>
            <consortium name="NCBI Pathogen Detection Project"/>
        </authorList>
    </citation>
    <scope>NUCLEOTIDE SEQUENCE</scope>
    <source>
        <strain evidence="1">BCW_3452</strain>
    </source>
</reference>
<gene>
    <name evidence="1" type="ORF">I7730_15895</name>
</gene>
<proteinExistence type="predicted"/>
<dbReference type="Proteomes" id="UP000863257">
    <property type="component" value="Unassembled WGS sequence"/>
</dbReference>
<protein>
    <submittedName>
        <fullName evidence="1">Uncharacterized protein</fullName>
    </submittedName>
</protein>
<comment type="caution">
    <text evidence="1">The sequence shown here is derived from an EMBL/GenBank/DDBJ whole genome shotgun (WGS) entry which is preliminary data.</text>
</comment>
<accession>A0A8H9N1U8</accession>
<dbReference type="AlphaFoldDB" id="A0A8H9N1U8"/>
<dbReference type="EMBL" id="DACRBY010000020">
    <property type="protein sequence ID" value="HAS8541265.1"/>
    <property type="molecule type" value="Genomic_DNA"/>
</dbReference>